<evidence type="ECO:0000313" key="3">
    <source>
        <dbReference type="Proteomes" id="UP000179524"/>
    </source>
</evidence>
<organism evidence="2 3">
    <name type="scientific">Anaerobacillus alkalilacustris</name>
    <dbReference type="NCBI Taxonomy" id="393763"/>
    <lineage>
        <taxon>Bacteria</taxon>
        <taxon>Bacillati</taxon>
        <taxon>Bacillota</taxon>
        <taxon>Bacilli</taxon>
        <taxon>Bacillales</taxon>
        <taxon>Bacillaceae</taxon>
        <taxon>Anaerobacillus</taxon>
    </lineage>
</organism>
<gene>
    <name evidence="2" type="ORF">BKP37_18080</name>
</gene>
<evidence type="ECO:0000313" key="2">
    <source>
        <dbReference type="EMBL" id="OIJ10628.1"/>
    </source>
</evidence>
<feature type="transmembrane region" description="Helical" evidence="1">
    <location>
        <begin position="6"/>
        <end position="35"/>
    </location>
</feature>
<feature type="transmembrane region" description="Helical" evidence="1">
    <location>
        <begin position="47"/>
        <end position="65"/>
    </location>
</feature>
<keyword evidence="1" id="KW-0472">Membrane</keyword>
<sequence length="69" mass="7748">MIRFFVLLVGFGLAVIGGISMIAFLNLLTAGYSFVYYLKFIGMRVELHLFIIGLVMIIISIYGPSSRRN</sequence>
<accession>A0A1S2LDQ6</accession>
<dbReference type="InterPro" id="IPR058887">
    <property type="entry name" value="YuzI-like"/>
</dbReference>
<dbReference type="EMBL" id="MLQR01000050">
    <property type="protein sequence ID" value="OIJ10628.1"/>
    <property type="molecule type" value="Genomic_DNA"/>
</dbReference>
<keyword evidence="1" id="KW-1133">Transmembrane helix</keyword>
<dbReference type="AlphaFoldDB" id="A0A1S2LDQ6"/>
<keyword evidence="1" id="KW-0812">Transmembrane</keyword>
<keyword evidence="3" id="KW-1185">Reference proteome</keyword>
<dbReference type="Pfam" id="PF26135">
    <property type="entry name" value="YuzI"/>
    <property type="match status" value="1"/>
</dbReference>
<protein>
    <submittedName>
        <fullName evidence="2">Uncharacterized protein</fullName>
    </submittedName>
</protein>
<reference evidence="2 3" key="1">
    <citation type="submission" date="2016-10" db="EMBL/GenBank/DDBJ databases">
        <title>Draft genome sequences of four alkaliphilic bacteria belonging to the Anaerobacillus genus.</title>
        <authorList>
            <person name="Bassil N.M."/>
            <person name="Lloyd J.R."/>
        </authorList>
    </citation>
    <scope>NUCLEOTIDE SEQUENCE [LARGE SCALE GENOMIC DNA]</scope>
    <source>
        <strain evidence="2 3">DSM 18345</strain>
    </source>
</reference>
<evidence type="ECO:0000256" key="1">
    <source>
        <dbReference type="SAM" id="Phobius"/>
    </source>
</evidence>
<name>A0A1S2LDQ6_9BACI</name>
<proteinExistence type="predicted"/>
<dbReference type="Proteomes" id="UP000179524">
    <property type="component" value="Unassembled WGS sequence"/>
</dbReference>
<comment type="caution">
    <text evidence="2">The sequence shown here is derived from an EMBL/GenBank/DDBJ whole genome shotgun (WGS) entry which is preliminary data.</text>
</comment>